<proteinExistence type="predicted"/>
<name>A0A8T1KFJ3_9STRA</name>
<dbReference type="AlphaFoldDB" id="A0A8T1KFJ3"/>
<evidence type="ECO:0000313" key="1">
    <source>
        <dbReference type="EMBL" id="KAG2854971.1"/>
    </source>
</evidence>
<evidence type="ECO:0000313" key="2">
    <source>
        <dbReference type="EMBL" id="KAG2913094.1"/>
    </source>
</evidence>
<evidence type="ECO:0000313" key="3">
    <source>
        <dbReference type="Proteomes" id="UP000774804"/>
    </source>
</evidence>
<organism evidence="2 3">
    <name type="scientific">Phytophthora cactorum</name>
    <dbReference type="NCBI Taxonomy" id="29920"/>
    <lineage>
        <taxon>Eukaryota</taxon>
        <taxon>Sar</taxon>
        <taxon>Stramenopiles</taxon>
        <taxon>Oomycota</taxon>
        <taxon>Peronosporomycetes</taxon>
        <taxon>Peronosporales</taxon>
        <taxon>Peronosporaceae</taxon>
        <taxon>Phytophthora</taxon>
    </lineage>
</organism>
<reference evidence="2" key="1">
    <citation type="submission" date="2018-10" db="EMBL/GenBank/DDBJ databases">
        <title>Effector identification in a new, highly contiguous assembly of the strawberry crown rot pathogen Phytophthora cactorum.</title>
        <authorList>
            <person name="Armitage A.D."/>
            <person name="Nellist C.F."/>
            <person name="Bates H."/>
            <person name="Vickerstaff R.J."/>
            <person name="Harrison R.J."/>
        </authorList>
    </citation>
    <scope>NUCLEOTIDE SEQUENCE</scope>
    <source>
        <strain evidence="1">15-7</strain>
        <strain evidence="2">4032</strain>
    </source>
</reference>
<dbReference type="EMBL" id="RCMI01000398">
    <property type="protein sequence ID" value="KAG2913094.1"/>
    <property type="molecule type" value="Genomic_DNA"/>
</dbReference>
<dbReference type="Proteomes" id="UP000774804">
    <property type="component" value="Unassembled WGS sequence"/>
</dbReference>
<dbReference type="EMBL" id="RCMG01000399">
    <property type="protein sequence ID" value="KAG2854971.1"/>
    <property type="molecule type" value="Genomic_DNA"/>
</dbReference>
<sequence length="77" mass="8701">MGVWVPPSRDGYGGRRSAGMSPSLWFPGLHVWEGDQLKPMTAEVLQTIRDQSALLFRCLYISGEKKALDLATHFFFE</sequence>
<comment type="caution">
    <text evidence="2">The sequence shown here is derived from an EMBL/GenBank/DDBJ whole genome shotgun (WGS) entry which is preliminary data.</text>
</comment>
<dbReference type="VEuPathDB" id="FungiDB:PC110_g13333"/>
<gene>
    <name evidence="1" type="ORF">PC113_g12842</name>
    <name evidence="2" type="ORF">PC115_g12152</name>
</gene>
<accession>A0A8T1KFJ3</accession>
<dbReference type="Proteomes" id="UP000735874">
    <property type="component" value="Unassembled WGS sequence"/>
</dbReference>
<protein>
    <submittedName>
        <fullName evidence="2">Uncharacterized protein</fullName>
    </submittedName>
</protein>